<name>A0ABW0GSF4_9MICO</name>
<proteinExistence type="predicted"/>
<gene>
    <name evidence="1" type="ORF">ACFPJ6_15580</name>
</gene>
<dbReference type="Proteomes" id="UP001596122">
    <property type="component" value="Unassembled WGS sequence"/>
</dbReference>
<dbReference type="PANTHER" id="PTHR42110:SF1">
    <property type="entry name" value="L-ASPARAGINASE, PUTATIVE (AFU_ORTHOLOGUE AFUA_3G11890)-RELATED"/>
    <property type="match status" value="1"/>
</dbReference>
<protein>
    <submittedName>
        <fullName evidence="1">Asparaginase</fullName>
        <ecNumber evidence="1">3.5.1.1</ecNumber>
    </submittedName>
</protein>
<dbReference type="InterPro" id="IPR010349">
    <property type="entry name" value="Asparaginase_II"/>
</dbReference>
<accession>A0ABW0GSF4</accession>
<dbReference type="PANTHER" id="PTHR42110">
    <property type="entry name" value="L-ASPARAGINASE, PUTATIVE (AFU_ORTHOLOGUE AFUA_3G11890)-RELATED"/>
    <property type="match status" value="1"/>
</dbReference>
<organism evidence="1 2">
    <name type="scientific">Aquipuribacter nitratireducens</name>
    <dbReference type="NCBI Taxonomy" id="650104"/>
    <lineage>
        <taxon>Bacteria</taxon>
        <taxon>Bacillati</taxon>
        <taxon>Actinomycetota</taxon>
        <taxon>Actinomycetes</taxon>
        <taxon>Micrococcales</taxon>
        <taxon>Intrasporangiaceae</taxon>
        <taxon>Aquipuribacter</taxon>
    </lineage>
</organism>
<dbReference type="RefSeq" id="WP_340271750.1">
    <property type="nucleotide sequence ID" value="NZ_JBBEOG010000018.1"/>
</dbReference>
<sequence>MDVLPDLAVPTAADLVAAAAPAAVTTRSGFAECLHHGAGAAVVVDADGASRRVARLGDPAVAILPRSALKPLHAVALLGLGLDVDDELLALVCASHSGEPGHVEGVRRLLAGAGLGPDDLANTPDLPIDDAAAQRARAGEGPSRLLQNCSGNHAGMLAGAVAAGWPTVGYTAAGHPVQGAIAATVARLCDGAVPGSAVDGCGAPAYATSTEGLALAFARLAAAAPGSTEARVRGAMTGNPWLVGGTDRRATRMMDGLPGLLVKDGADGVVAAGWPVGDGRGVGVVVKVLDGADRARGVTLGAGLRAAGVDVPLDAPGFTDEVLGHGEPVGEVLALPWS</sequence>
<keyword evidence="1" id="KW-0378">Hydrolase</keyword>
<dbReference type="EC" id="3.5.1.1" evidence="1"/>
<dbReference type="EMBL" id="JBHSLD010000015">
    <property type="protein sequence ID" value="MFC5382189.1"/>
    <property type="molecule type" value="Genomic_DNA"/>
</dbReference>
<dbReference type="GO" id="GO:0004067">
    <property type="term" value="F:asparaginase activity"/>
    <property type="evidence" value="ECO:0007669"/>
    <property type="project" value="UniProtKB-EC"/>
</dbReference>
<keyword evidence="2" id="KW-1185">Reference proteome</keyword>
<comment type="caution">
    <text evidence="1">The sequence shown here is derived from an EMBL/GenBank/DDBJ whole genome shotgun (WGS) entry which is preliminary data.</text>
</comment>
<evidence type="ECO:0000313" key="2">
    <source>
        <dbReference type="Proteomes" id="UP001596122"/>
    </source>
</evidence>
<evidence type="ECO:0000313" key="1">
    <source>
        <dbReference type="EMBL" id="MFC5382189.1"/>
    </source>
</evidence>
<dbReference type="Pfam" id="PF06089">
    <property type="entry name" value="Asparaginase_II"/>
    <property type="match status" value="1"/>
</dbReference>
<reference evidence="2" key="1">
    <citation type="journal article" date="2019" name="Int. J. Syst. Evol. Microbiol.">
        <title>The Global Catalogue of Microorganisms (GCM) 10K type strain sequencing project: providing services to taxonomists for standard genome sequencing and annotation.</title>
        <authorList>
            <consortium name="The Broad Institute Genomics Platform"/>
            <consortium name="The Broad Institute Genome Sequencing Center for Infectious Disease"/>
            <person name="Wu L."/>
            <person name="Ma J."/>
        </authorList>
    </citation>
    <scope>NUCLEOTIDE SEQUENCE [LARGE SCALE GENOMIC DNA]</scope>
    <source>
        <strain evidence="2">CCUG 43114</strain>
    </source>
</reference>